<evidence type="ECO:0000256" key="1">
    <source>
        <dbReference type="ARBA" id="ARBA00022741"/>
    </source>
</evidence>
<keyword evidence="1 5" id="KW-0547">Nucleotide-binding</keyword>
<dbReference type="GO" id="GO:0016787">
    <property type="term" value="F:hydrolase activity"/>
    <property type="evidence" value="ECO:0007669"/>
    <property type="project" value="UniProtKB-UniRule"/>
</dbReference>
<evidence type="ECO:0000256" key="5">
    <source>
        <dbReference type="PROSITE-ProRule" id="PRU00560"/>
    </source>
</evidence>
<dbReference type="GeneID" id="116206004"/>
<dbReference type="OrthoDB" id="3156807at2759"/>
<evidence type="ECO:0000256" key="6">
    <source>
        <dbReference type="SAM" id="MobiDB-lite"/>
    </source>
</evidence>
<dbReference type="InterPro" id="IPR011990">
    <property type="entry name" value="TPR-like_helical_dom_sf"/>
</dbReference>
<feature type="compositionally biased region" description="Polar residues" evidence="6">
    <location>
        <begin position="1958"/>
        <end position="1967"/>
    </location>
</feature>
<dbReference type="Gene3D" id="1.10.10.160">
    <property type="match status" value="1"/>
</dbReference>
<dbReference type="InterPro" id="IPR027417">
    <property type="entry name" value="P-loop_NTPase"/>
</dbReference>
<feature type="region of interest" description="Disordered" evidence="6">
    <location>
        <begin position="1947"/>
        <end position="1988"/>
    </location>
</feature>
<dbReference type="Pfam" id="PF00580">
    <property type="entry name" value="UvrD-helicase"/>
    <property type="match status" value="1"/>
</dbReference>
<dbReference type="Proteomes" id="UP000515151">
    <property type="component" value="Chromosome 1"/>
</dbReference>
<keyword evidence="3 5" id="KW-0347">Helicase</keyword>
<dbReference type="InterPro" id="IPR013986">
    <property type="entry name" value="DExx_box_DNA_helicase_dom_sf"/>
</dbReference>
<keyword evidence="2 5" id="KW-0378">Hydrolase</keyword>
<evidence type="ECO:0000313" key="9">
    <source>
        <dbReference type="RefSeq" id="XP_031394590.1"/>
    </source>
</evidence>
<dbReference type="InterPro" id="IPR039904">
    <property type="entry name" value="TRANK1"/>
</dbReference>
<dbReference type="InterPro" id="IPR014016">
    <property type="entry name" value="UvrD-like_ATP-bd"/>
</dbReference>
<name>A0A6P8DDE6_PUNGR</name>
<dbReference type="SUPFAM" id="SSF52540">
    <property type="entry name" value="P-loop containing nucleoside triphosphate hydrolases"/>
    <property type="match status" value="1"/>
</dbReference>
<protein>
    <submittedName>
        <fullName evidence="9">Uncharacterized protein LOC116206004</fullName>
    </submittedName>
</protein>
<feature type="domain" description="UvrD-like helicase ATP-binding" evidence="7">
    <location>
        <begin position="250"/>
        <end position="640"/>
    </location>
</feature>
<organism evidence="8 9">
    <name type="scientific">Punica granatum</name>
    <name type="common">Pomegranate</name>
    <dbReference type="NCBI Taxonomy" id="22663"/>
    <lineage>
        <taxon>Eukaryota</taxon>
        <taxon>Viridiplantae</taxon>
        <taxon>Streptophyta</taxon>
        <taxon>Embryophyta</taxon>
        <taxon>Tracheophyta</taxon>
        <taxon>Spermatophyta</taxon>
        <taxon>Magnoliopsida</taxon>
        <taxon>eudicotyledons</taxon>
        <taxon>Gunneridae</taxon>
        <taxon>Pentapetalae</taxon>
        <taxon>rosids</taxon>
        <taxon>malvids</taxon>
        <taxon>Myrtales</taxon>
        <taxon>Lythraceae</taxon>
        <taxon>Punica</taxon>
    </lineage>
</organism>
<dbReference type="PROSITE" id="PS51198">
    <property type="entry name" value="UVRD_HELICASE_ATP_BIND"/>
    <property type="match status" value="1"/>
</dbReference>
<dbReference type="PANTHER" id="PTHR21529">
    <property type="entry name" value="MAMMARY TURMOR VIRUS RECEPTOR HOMOLOG 1, 2 MTVR1, 2"/>
    <property type="match status" value="1"/>
</dbReference>
<dbReference type="GO" id="GO:0005524">
    <property type="term" value="F:ATP binding"/>
    <property type="evidence" value="ECO:0007669"/>
    <property type="project" value="UniProtKB-UniRule"/>
</dbReference>
<evidence type="ECO:0000256" key="3">
    <source>
        <dbReference type="ARBA" id="ARBA00022806"/>
    </source>
</evidence>
<keyword evidence="8" id="KW-1185">Reference proteome</keyword>
<reference evidence="8" key="1">
    <citation type="journal article" date="2020" name="Plant Biotechnol. J.">
        <title>The pomegranate (Punica granatum L.) draft genome dissects genetic divergence between soft- and hard-seeded cultivars.</title>
        <authorList>
            <person name="Luo X."/>
            <person name="Li H."/>
            <person name="Wu Z."/>
            <person name="Yao W."/>
            <person name="Zhao P."/>
            <person name="Cao D."/>
            <person name="Yu H."/>
            <person name="Li K."/>
            <person name="Poudel K."/>
            <person name="Zhao D."/>
            <person name="Zhang F."/>
            <person name="Xia X."/>
            <person name="Chen L."/>
            <person name="Wang Q."/>
            <person name="Jing D."/>
            <person name="Cao S."/>
        </authorList>
    </citation>
    <scope>NUCLEOTIDE SEQUENCE [LARGE SCALE GENOMIC DNA]</scope>
    <source>
        <strain evidence="8">cv. Tunisia</strain>
    </source>
</reference>
<dbReference type="Gene3D" id="3.40.50.300">
    <property type="entry name" value="P-loop containing nucleotide triphosphate hydrolases"/>
    <property type="match status" value="2"/>
</dbReference>
<evidence type="ECO:0000256" key="4">
    <source>
        <dbReference type="ARBA" id="ARBA00022840"/>
    </source>
</evidence>
<feature type="compositionally biased region" description="Polar residues" evidence="6">
    <location>
        <begin position="1779"/>
        <end position="1794"/>
    </location>
</feature>
<dbReference type="GO" id="GO:0004386">
    <property type="term" value="F:helicase activity"/>
    <property type="evidence" value="ECO:0007669"/>
    <property type="project" value="UniProtKB-UniRule"/>
</dbReference>
<feature type="binding site" evidence="5">
    <location>
        <begin position="271"/>
        <end position="278"/>
    </location>
    <ligand>
        <name>ATP</name>
        <dbReference type="ChEBI" id="CHEBI:30616"/>
    </ligand>
</feature>
<reference evidence="9" key="2">
    <citation type="submission" date="2025-08" db="UniProtKB">
        <authorList>
            <consortium name="RefSeq"/>
        </authorList>
    </citation>
    <scope>IDENTIFICATION</scope>
    <source>
        <tissue evidence="9">Leaf</tissue>
    </source>
</reference>
<dbReference type="PANTHER" id="PTHR21529:SF4">
    <property type="entry name" value="TPR AND ANKYRIN REPEAT-CONTAINING PROTEIN 1"/>
    <property type="match status" value="1"/>
</dbReference>
<dbReference type="SUPFAM" id="SSF48452">
    <property type="entry name" value="TPR-like"/>
    <property type="match status" value="1"/>
</dbReference>
<feature type="compositionally biased region" description="Basic residues" evidence="6">
    <location>
        <begin position="1976"/>
        <end position="1988"/>
    </location>
</feature>
<evidence type="ECO:0000256" key="2">
    <source>
        <dbReference type="ARBA" id="ARBA00022801"/>
    </source>
</evidence>
<evidence type="ECO:0000313" key="8">
    <source>
        <dbReference type="Proteomes" id="UP000515151"/>
    </source>
</evidence>
<proteinExistence type="predicted"/>
<accession>A0A6P8DDE6</accession>
<dbReference type="RefSeq" id="XP_031394590.1">
    <property type="nucleotide sequence ID" value="XM_031538730.1"/>
</dbReference>
<feature type="region of interest" description="Disordered" evidence="6">
    <location>
        <begin position="1771"/>
        <end position="1795"/>
    </location>
</feature>
<evidence type="ECO:0000259" key="7">
    <source>
        <dbReference type="PROSITE" id="PS51198"/>
    </source>
</evidence>
<keyword evidence="4 5" id="KW-0067">ATP-binding</keyword>
<sequence length="1988" mass="228086">MSSRRGVTRAPLFICDRRIPVKDDKEDDALGDYVVKYAQVGSNSGEWAGFIPRSEVIFSENFRQSFRKLISRQMKLLVINLLLKLSNGWRPKRRDVNKICMNSLQIVKQFKVESLYVLCTVDIEKDFNYVQVLKVWDVLPLEDIPKMVKRLDGIYETYCNEYIDRCKEKSLDGDLEVPKSWQAPFNFLRNRNSSTEKQEGHDLDNLSDSCSYTENSKVNDSLLLMKFYPLSSDIVNHLLSNKDGKEVELPFEVTNEEREIINSPRSTFILGRSGTGKTTILTMKLFKKEQLYQMALDRDGDGGFSDRANTEVRDEDPNTDVLHQLFVTVSPKLCFAVRRHISQLKSFAYGKNILPESPSGDIDFIDSTDQFKDIPDSFFDIPPKSYPLIITFQKFLMMLNGTIGVSYFERFPDLREICRGKVGPVRSLALQTYVRAKEVNFEKFCATYLPHFNETLMRKLDPSRVFTEIISHIKGGIRVADSPNGRISREDYVLLSEGRASTLTADEREKVYDIFQDYEKMKAMNGEFDLSDLVNDLHSRLRHEKWKGDRMEFVYIDEVQDLTMGQIALFKYVSSNVEEGFVFSGDTAQTIARGIDFRFEDIRFLFYKEFLHGLGDEVRQNLHRGRISKVFHLSQNFRTHAAILKLAQSVINLLSHYFPLLIDILSPEVSRICGEAPIFLESGNEENAIISIFGNSLSVGVNVVGFGAEQVILVRDDCARHEVLNYVGKQALILTVVECKGLEFQDVLLYNFFGSSPMKNQWRVIYEYLKEQNLLDNSFPRGFPNFDLAKHNILCSELKQLYVAITRTRQRLWIVESNMEFSKPMFDYWRKLCLIQVRKLDNSLAEEMKVASTPEQWKSQGWKLLDENNYEMAAMCFERAQFALGEKFAKAAGLNAAADQMSISNPEEASHFRRQAGEMYESIGKNERAAQCFLALKDYERAGTLFESIGMAEFAAECFYELKEYERAGRIYLEKCGESSLERAGECFLLAGCCSQAADVYSKGNFFSQCLSACAQGNLFELGLSYIQSWKEGAKTSKPDIVKIEQDFLETCAHHYYEQKDFKMMMRFVKVFPFVEAMRSFLRSLNCLEELLSMEEEFGNFLEAANVAKLKGDILLEARLLGKGGHFKEAAMSILWYVLYSSLWGTPGSRGWPLKKFEGKEHLLRIAKSYAILVSEPFYHYAQIQSTILLDEVISLPELGDLLSGSSRNKNITGEILCSWKILDVHLKSDVSLFCCEDNLVPDFKDYSEKQILWNRVSVEAMFYFWSLWRDEIICIIDNVQCLEKQEANEYRSYVEFCLNYLGVLKLYNSKAEPICLLLNPEVEWARDIGDGSFRRNGKLVPLELRHFVIAAKKYWGSELVSVSIEVLHCLDALYKLRSSVGISKPEFSQCRILIHIYEVAEFLLTSKSLICHQSDKQVLWNFIQDSTSRYLSCVFPLDWRSSLRANKVSLRGSKASSRLLRQAFQLLDPKKKLSYGQIGRITMIILGSGKLDSPSYLKVLECFQKNTPWKILFDCLHREEGRGSSRNVFLEVSAVQKFHVALAETFNANWRKEVDYISPSCFLYLLEWLLILSSSFRPYMFTTESGFVEWLMFHEGDRMVPPNSVPHPVEPFKLILEFIPYAVQLLLRNISDTVKWIVNSGVTKWEQYHRLLVLKLFMLLSLLHINFSVCWDLLRELLSTSYISDYLPREFFNPLWRAFKHGNVLEVTVPAIAEAFRRVHNPLVVISWGRDFSNLVPGGALYVEISKYRTSEDVLRFLFPDIAKARKHQGDALKDGAENSSSNVRPLSSNDLGENSVMGVSSDIVAETSSIGESPSENIKTVMELWKVVDMLESVGKVEDQPGIVSSAKALKVDFDECLSAFHLALNEHIWEAKGNFLGEEALPNTFRQNLLGMLDDLRQLHAALSFSDRKLEDKISGIVEISRRLQLRRPMLEHFLYHMFRERSSDAEVNPEDSHASTATSQGAENKNQGNNKSKAKKKKSKRGRK</sequence>
<gene>
    <name evidence="9" type="primary">LOC116206004</name>
</gene>